<comment type="caution">
    <text evidence="1">The sequence shown here is derived from an EMBL/GenBank/DDBJ whole genome shotgun (WGS) entry which is preliminary data.</text>
</comment>
<organism evidence="1 2">
    <name type="scientific">Eiseniibacteriota bacterium</name>
    <dbReference type="NCBI Taxonomy" id="2212470"/>
    <lineage>
        <taxon>Bacteria</taxon>
        <taxon>Candidatus Eiseniibacteriota</taxon>
    </lineage>
</organism>
<protein>
    <submittedName>
        <fullName evidence="1">Uncharacterized protein</fullName>
    </submittedName>
</protein>
<proteinExistence type="predicted"/>
<dbReference type="InterPro" id="IPR008969">
    <property type="entry name" value="CarboxyPept-like_regulatory"/>
</dbReference>
<dbReference type="SUPFAM" id="SSF49464">
    <property type="entry name" value="Carboxypeptidase regulatory domain-like"/>
    <property type="match status" value="1"/>
</dbReference>
<reference evidence="1 2" key="1">
    <citation type="journal article" date="2019" name="Nat. Microbiol.">
        <title>Mediterranean grassland soil C-N compound turnover is dependent on rainfall and depth, and is mediated by genomically divergent microorganisms.</title>
        <authorList>
            <person name="Diamond S."/>
            <person name="Andeer P.F."/>
            <person name="Li Z."/>
            <person name="Crits-Christoph A."/>
            <person name="Burstein D."/>
            <person name="Anantharaman K."/>
            <person name="Lane K.R."/>
            <person name="Thomas B.C."/>
            <person name="Pan C."/>
            <person name="Northen T.R."/>
            <person name="Banfield J.F."/>
        </authorList>
    </citation>
    <scope>NUCLEOTIDE SEQUENCE [LARGE SCALE GENOMIC DNA]</scope>
    <source>
        <strain evidence="1">WS_5</strain>
    </source>
</reference>
<evidence type="ECO:0000313" key="2">
    <source>
        <dbReference type="Proteomes" id="UP000320913"/>
    </source>
</evidence>
<dbReference type="AlphaFoldDB" id="A0A538SYY5"/>
<dbReference type="Proteomes" id="UP000320913">
    <property type="component" value="Unassembled WGS sequence"/>
</dbReference>
<evidence type="ECO:0000313" key="1">
    <source>
        <dbReference type="EMBL" id="TMQ56607.1"/>
    </source>
</evidence>
<sequence>MVLALLAPIAVSCTKTNDEFILVPVDGVVRLRDGGPLGGIRVGFFAPGSRIVPLAPPPHSPLAPEGWRAGQGQIFENPIYATTDMQGHFRVALRQGRYEVWIGAASDSGIMSQSVPDLTLISSPVTLDLRYAGYRLSGRLIGPGGAALTSGSVFVLSRTNTARASVVAGSYSLLLPADTLAIWANPETVDSDRGIPRVKREAVILSSDSTLDLSVDGFVVTGTVTGPGGVPLDGGLVSATAATASAYSRTAADGTYRVYLPGMAYFFRVDPGPGRDSIGIRQYQNVLIDSDRTLDFDLSGAPTARR</sequence>
<name>A0A538SYY5_UNCEI</name>
<gene>
    <name evidence="1" type="ORF">E6K75_08245</name>
</gene>
<accession>A0A538SYY5</accession>
<dbReference type="EMBL" id="VBOV01000199">
    <property type="protein sequence ID" value="TMQ56607.1"/>
    <property type="molecule type" value="Genomic_DNA"/>
</dbReference>